<organism evidence="1 2">
    <name type="scientific">Sphaerodactylus townsendi</name>
    <dbReference type="NCBI Taxonomy" id="933632"/>
    <lineage>
        <taxon>Eukaryota</taxon>
        <taxon>Metazoa</taxon>
        <taxon>Chordata</taxon>
        <taxon>Craniata</taxon>
        <taxon>Vertebrata</taxon>
        <taxon>Euteleostomi</taxon>
        <taxon>Lepidosauria</taxon>
        <taxon>Squamata</taxon>
        <taxon>Bifurcata</taxon>
        <taxon>Gekkota</taxon>
        <taxon>Sphaerodactylidae</taxon>
        <taxon>Sphaerodactylus</taxon>
    </lineage>
</organism>
<comment type="caution">
    <text evidence="1">The sequence shown here is derived from an EMBL/GenBank/DDBJ whole genome shotgun (WGS) entry which is preliminary data.</text>
</comment>
<accession>A0ACB8F7J9</accession>
<gene>
    <name evidence="1" type="ORF">K3G42_004093</name>
</gene>
<reference evidence="1" key="1">
    <citation type="submission" date="2021-08" db="EMBL/GenBank/DDBJ databases">
        <title>The first chromosome-level gecko genome reveals the dynamic sex chromosomes of Neotropical dwarf geckos (Sphaerodactylidae: Sphaerodactylus).</title>
        <authorList>
            <person name="Pinto B.J."/>
            <person name="Keating S.E."/>
            <person name="Gamble T."/>
        </authorList>
    </citation>
    <scope>NUCLEOTIDE SEQUENCE</scope>
    <source>
        <strain evidence="1">TG3544</strain>
    </source>
</reference>
<proteinExistence type="predicted"/>
<evidence type="ECO:0000313" key="2">
    <source>
        <dbReference type="Proteomes" id="UP000827872"/>
    </source>
</evidence>
<protein>
    <submittedName>
        <fullName evidence="1">Uncharacterized protein</fullName>
    </submittedName>
</protein>
<name>A0ACB8F7J9_9SAUR</name>
<dbReference type="Proteomes" id="UP000827872">
    <property type="component" value="Linkage Group LG08"/>
</dbReference>
<keyword evidence="2" id="KW-1185">Reference proteome</keyword>
<sequence length="186" mass="20746">MDYKPVMRVGTEEIGLSTIHGITSESLERYLDRRFEEIMATGHLQSTGARPKASQVALHRNNLDETESPRGGAQTPWPDEEIDWDQLVNLGTSHPASLPPGAFGDDEPVEPMDPLGADLSHEADVPGWPGPQDDPYGNRPFVDCTVASKIPDWLDRMKAEYFYEVVDSEIQSWAVMNNGHGMDRNR</sequence>
<dbReference type="EMBL" id="CM037621">
    <property type="protein sequence ID" value="KAH8001317.1"/>
    <property type="molecule type" value="Genomic_DNA"/>
</dbReference>
<evidence type="ECO:0000313" key="1">
    <source>
        <dbReference type="EMBL" id="KAH8001317.1"/>
    </source>
</evidence>